<keyword evidence="3" id="KW-1185">Reference proteome</keyword>
<reference evidence="2 3" key="1">
    <citation type="journal article" date="2024" name="bioRxiv">
        <title>A reference genome for Trichogramma kaykai: A tiny desert-dwelling parasitoid wasp with competing sex-ratio distorters.</title>
        <authorList>
            <person name="Culotta J."/>
            <person name="Lindsey A.R."/>
        </authorList>
    </citation>
    <scope>NUCLEOTIDE SEQUENCE [LARGE SCALE GENOMIC DNA]</scope>
    <source>
        <strain evidence="2 3">KSX58</strain>
    </source>
</reference>
<proteinExistence type="predicted"/>
<keyword evidence="1" id="KW-0472">Membrane</keyword>
<dbReference type="Proteomes" id="UP001627154">
    <property type="component" value="Unassembled WGS sequence"/>
</dbReference>
<organism evidence="2 3">
    <name type="scientific">Trichogramma kaykai</name>
    <dbReference type="NCBI Taxonomy" id="54128"/>
    <lineage>
        <taxon>Eukaryota</taxon>
        <taxon>Metazoa</taxon>
        <taxon>Ecdysozoa</taxon>
        <taxon>Arthropoda</taxon>
        <taxon>Hexapoda</taxon>
        <taxon>Insecta</taxon>
        <taxon>Pterygota</taxon>
        <taxon>Neoptera</taxon>
        <taxon>Endopterygota</taxon>
        <taxon>Hymenoptera</taxon>
        <taxon>Apocrita</taxon>
        <taxon>Proctotrupomorpha</taxon>
        <taxon>Chalcidoidea</taxon>
        <taxon>Trichogrammatidae</taxon>
        <taxon>Trichogramma</taxon>
    </lineage>
</organism>
<keyword evidence="1" id="KW-1133">Transmembrane helix</keyword>
<feature type="transmembrane region" description="Helical" evidence="1">
    <location>
        <begin position="56"/>
        <end position="76"/>
    </location>
</feature>
<dbReference type="AlphaFoldDB" id="A0ABD2WYC6"/>
<keyword evidence="1" id="KW-0812">Transmembrane</keyword>
<comment type="caution">
    <text evidence="2">The sequence shown here is derived from an EMBL/GenBank/DDBJ whole genome shotgun (WGS) entry which is preliminary data.</text>
</comment>
<protein>
    <submittedName>
        <fullName evidence="2">Uncharacterized protein</fullName>
    </submittedName>
</protein>
<evidence type="ECO:0000313" key="2">
    <source>
        <dbReference type="EMBL" id="KAL3397542.1"/>
    </source>
</evidence>
<evidence type="ECO:0000313" key="3">
    <source>
        <dbReference type="Proteomes" id="UP001627154"/>
    </source>
</evidence>
<dbReference type="EMBL" id="JBJJXI010000062">
    <property type="protein sequence ID" value="KAL3397542.1"/>
    <property type="molecule type" value="Genomic_DNA"/>
</dbReference>
<evidence type="ECO:0000256" key="1">
    <source>
        <dbReference type="SAM" id="Phobius"/>
    </source>
</evidence>
<accession>A0ABD2WYC6</accession>
<gene>
    <name evidence="2" type="ORF">TKK_008644</name>
</gene>
<name>A0ABD2WYC6_9HYME</name>
<sequence length="142" mass="16668">MVKFCMLTYIHSCGMSAAADRKRARCRYNCLALYTFAPSLIHTLQFIECENENSMIIYIHVSILVQILPTAAVLHIDTKCIERHRYDVLALSYAYGIQKRLLTTSRPVTEREWEAKAKLPRERERESLRIRNKCMHQFRQCG</sequence>